<organism evidence="10 11">
    <name type="scientific">Endocarpon pusillum (strain Z07020 / HMAS-L-300199)</name>
    <name type="common">Lichen-forming fungus</name>
    <dbReference type="NCBI Taxonomy" id="1263415"/>
    <lineage>
        <taxon>Eukaryota</taxon>
        <taxon>Fungi</taxon>
        <taxon>Dikarya</taxon>
        <taxon>Ascomycota</taxon>
        <taxon>Pezizomycotina</taxon>
        <taxon>Eurotiomycetes</taxon>
        <taxon>Chaetothyriomycetidae</taxon>
        <taxon>Verrucariales</taxon>
        <taxon>Verrucariaceae</taxon>
        <taxon>Endocarpon</taxon>
    </lineage>
</organism>
<keyword evidence="11" id="KW-1185">Reference proteome</keyword>
<feature type="region of interest" description="Disordered" evidence="8">
    <location>
        <begin position="85"/>
        <end position="448"/>
    </location>
</feature>
<dbReference type="Gene3D" id="1.10.10.2570">
    <property type="match status" value="1"/>
</dbReference>
<evidence type="ECO:0000256" key="3">
    <source>
        <dbReference type="ARBA" id="ARBA00013784"/>
    </source>
</evidence>
<sequence length="464" mass="49423">MSEVENHFTVFIRLPFNRGGFVDPPPVAWNAAKEKELWEIISRQSKSNELNWKELAERFDVTQPFLLQKAAWLYERQLSQVRAQMRKVGSRQSSTPSPAPGSMSGSAFGGQAMKRDGSGGSQVPSRLSTQARDSPSLRGEVSVPGTPNKVKAPQTLKMGSAATASHSRSGSITEQRMPLPISRHASKDAPTRPMDLRSRATTVQQEPLTRSPKELQLSSPSSSEQSENETASKPTVSNRLRPSSARNRPQPTRTHQSSPSDEGGDGEDEDEDDTSPFLPFAAASSASTHHPTQDQSATLRGGFGTPPRAVMPTTTRRGTMERITSTSVRPAVLVPQQQMTSSASSNSSGPGSSAPAVRPSQLSAPRHTNPPSHSATPLSPRRAAELAAAGLSPLRRPGSGREGSDGSPSMGSSFSDLDDASVTQSALEEALLSNMQHGGSGGVASRMSTISQALRSRVFDQGGR</sequence>
<dbReference type="InterPro" id="IPR040666">
    <property type="entry name" value="Atg29_N"/>
</dbReference>
<dbReference type="eggNOG" id="ENOG502S3V4">
    <property type="taxonomic scope" value="Eukaryota"/>
</dbReference>
<evidence type="ECO:0000256" key="7">
    <source>
        <dbReference type="ARBA" id="ARBA00060351"/>
    </source>
</evidence>
<feature type="compositionally biased region" description="Polar residues" evidence="8">
    <location>
        <begin position="288"/>
        <end position="298"/>
    </location>
</feature>
<dbReference type="PANTHER" id="PTHR40012">
    <property type="entry name" value="AUTOPHAGY-RELATED PROTEIN 29"/>
    <property type="match status" value="1"/>
</dbReference>
<feature type="compositionally biased region" description="Polar residues" evidence="8">
    <location>
        <begin position="199"/>
        <end position="208"/>
    </location>
</feature>
<proteinExistence type="inferred from homology"/>
<dbReference type="InterPro" id="IPR039113">
    <property type="entry name" value="ATG29"/>
</dbReference>
<reference evidence="11" key="1">
    <citation type="journal article" date="2014" name="BMC Genomics">
        <title>Genome characteristics reveal the impact of lichenization on lichen-forming fungus Endocarpon pusillum Hedwig (Verrucariales, Ascomycota).</title>
        <authorList>
            <person name="Wang Y.-Y."/>
            <person name="Liu B."/>
            <person name="Zhang X.-Y."/>
            <person name="Zhou Q.-M."/>
            <person name="Zhang T."/>
            <person name="Li H."/>
            <person name="Yu Y.-F."/>
            <person name="Zhang X.-L."/>
            <person name="Hao X.-Y."/>
            <person name="Wang M."/>
            <person name="Wang L."/>
            <person name="Wei J.-C."/>
        </authorList>
    </citation>
    <scope>NUCLEOTIDE SEQUENCE [LARGE SCALE GENOMIC DNA]</scope>
    <source>
        <strain evidence="11">Z07020 / HMAS-L-300199</strain>
    </source>
</reference>
<dbReference type="AlphaFoldDB" id="U1GCX6"/>
<protein>
    <recommendedName>
        <fullName evidence="3">Autophagy-related protein 29</fullName>
    </recommendedName>
</protein>
<dbReference type="Proteomes" id="UP000019373">
    <property type="component" value="Unassembled WGS sequence"/>
</dbReference>
<comment type="similarity">
    <text evidence="2">Belongs to the ATG29 family.</text>
</comment>
<feature type="compositionally biased region" description="Low complexity" evidence="8">
    <location>
        <begin position="341"/>
        <end position="360"/>
    </location>
</feature>
<feature type="compositionally biased region" description="Polar residues" evidence="8">
    <location>
        <begin position="121"/>
        <end position="133"/>
    </location>
</feature>
<feature type="compositionally biased region" description="Low complexity" evidence="8">
    <location>
        <begin position="405"/>
        <end position="415"/>
    </location>
</feature>
<keyword evidence="4" id="KW-0813">Transport</keyword>
<dbReference type="FunFam" id="1.10.10.2570:FF:000001">
    <property type="entry name" value="Autophagy-related protein 29"/>
    <property type="match status" value="1"/>
</dbReference>
<feature type="compositionally biased region" description="Polar residues" evidence="8">
    <location>
        <begin position="162"/>
        <end position="174"/>
    </location>
</feature>
<dbReference type="GO" id="GO:0000407">
    <property type="term" value="C:phagophore assembly site"/>
    <property type="evidence" value="ECO:0007669"/>
    <property type="project" value="UniProtKB-SubCell"/>
</dbReference>
<dbReference type="OMA" id="WNASKDQ"/>
<dbReference type="GO" id="GO:0000045">
    <property type="term" value="P:autophagosome assembly"/>
    <property type="evidence" value="ECO:0007669"/>
    <property type="project" value="InterPro"/>
</dbReference>
<comment type="subcellular location">
    <subcellularLocation>
        <location evidence="1">Preautophagosomal structure</location>
    </subcellularLocation>
</comment>
<dbReference type="EMBL" id="KE721373">
    <property type="protein sequence ID" value="ERF69913.1"/>
    <property type="molecule type" value="Genomic_DNA"/>
</dbReference>
<evidence type="ECO:0000256" key="5">
    <source>
        <dbReference type="ARBA" id="ARBA00022927"/>
    </source>
</evidence>
<evidence type="ECO:0000256" key="2">
    <source>
        <dbReference type="ARBA" id="ARBA00010082"/>
    </source>
</evidence>
<feature type="compositionally biased region" description="Polar residues" evidence="8">
    <location>
        <begin position="312"/>
        <end position="328"/>
    </location>
</feature>
<feature type="domain" description="Atg29 N-terminal" evidence="9">
    <location>
        <begin position="8"/>
        <end position="61"/>
    </location>
</feature>
<feature type="compositionally biased region" description="Low complexity" evidence="8">
    <location>
        <begin position="93"/>
        <end position="110"/>
    </location>
</feature>
<dbReference type="PANTHER" id="PTHR40012:SF1">
    <property type="entry name" value="AUTOPHAGY-RELATED PROTEIN 29"/>
    <property type="match status" value="1"/>
</dbReference>
<keyword evidence="5" id="KW-0653">Protein transport</keyword>
<gene>
    <name evidence="10" type="ORF">EPUS_05457</name>
</gene>
<feature type="compositionally biased region" description="Low complexity" evidence="8">
    <location>
        <begin position="214"/>
        <end position="225"/>
    </location>
</feature>
<evidence type="ECO:0000313" key="11">
    <source>
        <dbReference type="Proteomes" id="UP000019373"/>
    </source>
</evidence>
<comment type="function">
    <text evidence="7">Plays a role in autophagy. Functions at the preautophagosomal structure (PAS) in order to form normal autophagosomes under starvation conditions. Also plays a role in mitophagy and regulation of filamentous growth.</text>
</comment>
<dbReference type="Pfam" id="PF18388">
    <property type="entry name" value="ATG29_N"/>
    <property type="match status" value="1"/>
</dbReference>
<evidence type="ECO:0000256" key="1">
    <source>
        <dbReference type="ARBA" id="ARBA00004329"/>
    </source>
</evidence>
<feature type="compositionally biased region" description="Basic and acidic residues" evidence="8">
    <location>
        <begin position="185"/>
        <end position="198"/>
    </location>
</feature>
<dbReference type="RefSeq" id="XP_007804413.1">
    <property type="nucleotide sequence ID" value="XM_007806222.1"/>
</dbReference>
<accession>U1GCX6</accession>
<keyword evidence="6" id="KW-0072">Autophagy</keyword>
<name>U1GCX6_ENDPU</name>
<evidence type="ECO:0000256" key="4">
    <source>
        <dbReference type="ARBA" id="ARBA00022448"/>
    </source>
</evidence>
<dbReference type="InterPro" id="IPR039362">
    <property type="entry name" value="ATG29_sf"/>
</dbReference>
<feature type="compositionally biased region" description="Polar residues" evidence="8">
    <location>
        <begin position="228"/>
        <end position="260"/>
    </location>
</feature>
<dbReference type="OrthoDB" id="21072at2759"/>
<evidence type="ECO:0000313" key="10">
    <source>
        <dbReference type="EMBL" id="ERF69913.1"/>
    </source>
</evidence>
<dbReference type="GeneID" id="19240407"/>
<evidence type="ECO:0000259" key="9">
    <source>
        <dbReference type="Pfam" id="PF18388"/>
    </source>
</evidence>
<dbReference type="GO" id="GO:0015031">
    <property type="term" value="P:protein transport"/>
    <property type="evidence" value="ECO:0007669"/>
    <property type="project" value="UniProtKB-KW"/>
</dbReference>
<evidence type="ECO:0000256" key="6">
    <source>
        <dbReference type="ARBA" id="ARBA00023006"/>
    </source>
</evidence>
<dbReference type="HOGENOM" id="CLU_027589_1_0_1"/>
<evidence type="ECO:0000256" key="8">
    <source>
        <dbReference type="SAM" id="MobiDB-lite"/>
    </source>
</evidence>
<feature type="compositionally biased region" description="Acidic residues" evidence="8">
    <location>
        <begin position="262"/>
        <end position="274"/>
    </location>
</feature>